<dbReference type="GO" id="GO:0032259">
    <property type="term" value="P:methylation"/>
    <property type="evidence" value="ECO:0007669"/>
    <property type="project" value="UniProtKB-KW"/>
</dbReference>
<dbReference type="PANTHER" id="PTHR43591">
    <property type="entry name" value="METHYLTRANSFERASE"/>
    <property type="match status" value="1"/>
</dbReference>
<keyword evidence="2" id="KW-0489">Methyltransferase</keyword>
<evidence type="ECO:0000313" key="2">
    <source>
        <dbReference type="EMBL" id="THX13404.1"/>
    </source>
</evidence>
<protein>
    <submittedName>
        <fullName evidence="2">S-adenosyl-L-methionine-dependent methyltransferase</fullName>
    </submittedName>
</protein>
<feature type="region of interest" description="Disordered" evidence="1">
    <location>
        <begin position="1"/>
        <end position="45"/>
    </location>
</feature>
<dbReference type="AlphaFoldDB" id="A0A4S9D3I0"/>
<comment type="caution">
    <text evidence="2">The sequence shown here is derived from an EMBL/GenBank/DDBJ whole genome shotgun (WGS) entry which is preliminary data.</text>
</comment>
<dbReference type="SUPFAM" id="SSF53335">
    <property type="entry name" value="S-adenosyl-L-methionine-dependent methyltransferases"/>
    <property type="match status" value="1"/>
</dbReference>
<proteinExistence type="predicted"/>
<dbReference type="Gene3D" id="3.40.50.150">
    <property type="entry name" value="Vaccinia Virus protein VP39"/>
    <property type="match status" value="1"/>
</dbReference>
<organism evidence="2">
    <name type="scientific">Aureobasidium pullulans</name>
    <name type="common">Black yeast</name>
    <name type="synonym">Pullularia pullulans</name>
    <dbReference type="NCBI Taxonomy" id="5580"/>
    <lineage>
        <taxon>Eukaryota</taxon>
        <taxon>Fungi</taxon>
        <taxon>Dikarya</taxon>
        <taxon>Ascomycota</taxon>
        <taxon>Pezizomycotina</taxon>
        <taxon>Dothideomycetes</taxon>
        <taxon>Dothideomycetidae</taxon>
        <taxon>Dothideales</taxon>
        <taxon>Saccotheciaceae</taxon>
        <taxon>Aureobasidium</taxon>
    </lineage>
</organism>
<reference evidence="2" key="1">
    <citation type="submission" date="2018-10" db="EMBL/GenBank/DDBJ databases">
        <title>Fifty Aureobasidium pullulans genomes reveal a recombining polyextremotolerant generalist.</title>
        <authorList>
            <person name="Gostincar C."/>
            <person name="Turk M."/>
            <person name="Zajc J."/>
            <person name="Gunde-Cimerman N."/>
        </authorList>
    </citation>
    <scope>NUCLEOTIDE SEQUENCE [LARGE SCALE GENOMIC DNA]</scope>
    <source>
        <strain evidence="2">EXF-10085</strain>
    </source>
</reference>
<dbReference type="CDD" id="cd02440">
    <property type="entry name" value="AdoMet_MTases"/>
    <property type="match status" value="1"/>
</dbReference>
<feature type="compositionally biased region" description="Polar residues" evidence="1">
    <location>
        <begin position="27"/>
        <end position="45"/>
    </location>
</feature>
<dbReference type="Pfam" id="PF13489">
    <property type="entry name" value="Methyltransf_23"/>
    <property type="match status" value="1"/>
</dbReference>
<name>A0A4S9D3I0_AURPU</name>
<dbReference type="GO" id="GO:0008168">
    <property type="term" value="F:methyltransferase activity"/>
    <property type="evidence" value="ECO:0007669"/>
    <property type="project" value="UniProtKB-KW"/>
</dbReference>
<dbReference type="InterPro" id="IPR029063">
    <property type="entry name" value="SAM-dependent_MTases_sf"/>
</dbReference>
<dbReference type="PANTHER" id="PTHR43591:SF102">
    <property type="entry name" value="S-ADENOSYL-L-METHIONINE-DEPENDENT METHYLTRANSFERASE"/>
    <property type="match status" value="1"/>
</dbReference>
<keyword evidence="2" id="KW-0808">Transferase</keyword>
<evidence type="ECO:0000256" key="1">
    <source>
        <dbReference type="SAM" id="MobiDB-lite"/>
    </source>
</evidence>
<accession>A0A4S9D3I0</accession>
<sequence length="340" mass="38868">MADDNRGESESVSLNHAREQTLEADSWSDNDSALGDDTQSTTTSLSESIYSYRQEHGRTYHAYKDGQYVFPNDEREQDRLDLQHHMCNLTYRRLHLAPLVNPKHALDIGTGTGIWAMDFAADQYPNCEVTGIDLSPGQPSFVPPNLKYIIDDAEELWVYGHRFDYVHCRLMAGCFADPEKLIQQAFENLEPGGYLEFQDYGLPCRSVDDTLDGTSLEKWGILMCEAARKLGRPMGTEVSEKYREWMEAAGFVDIQEQHFMWPSNPWPKDKYMKELGNWNMINILDGLEGFCLALMTRGLGWRKEEVDVFVAKVSSDVKNRGIHAYYPMPVVWGRKPLTAT</sequence>
<dbReference type="EMBL" id="QZAS01000010">
    <property type="protein sequence ID" value="THX13404.1"/>
    <property type="molecule type" value="Genomic_DNA"/>
</dbReference>
<gene>
    <name evidence="2" type="ORF">D6D13_03682</name>
</gene>